<name>A0A4E0S0P1_FASHE</name>
<evidence type="ECO:0000256" key="8">
    <source>
        <dbReference type="ARBA" id="ARBA00023136"/>
    </source>
</evidence>
<organism evidence="12 13">
    <name type="scientific">Fasciola hepatica</name>
    <name type="common">Liver fluke</name>
    <dbReference type="NCBI Taxonomy" id="6192"/>
    <lineage>
        <taxon>Eukaryota</taxon>
        <taxon>Metazoa</taxon>
        <taxon>Spiralia</taxon>
        <taxon>Lophotrochozoa</taxon>
        <taxon>Platyhelminthes</taxon>
        <taxon>Trematoda</taxon>
        <taxon>Digenea</taxon>
        <taxon>Plagiorchiida</taxon>
        <taxon>Echinostomata</taxon>
        <taxon>Echinostomatoidea</taxon>
        <taxon>Fasciolidae</taxon>
        <taxon>Fasciola</taxon>
    </lineage>
</organism>
<dbReference type="GO" id="GO:0016255">
    <property type="term" value="P:attachment of GPI anchor to protein"/>
    <property type="evidence" value="ECO:0007669"/>
    <property type="project" value="InterPro"/>
</dbReference>
<reference evidence="12" key="1">
    <citation type="submission" date="2019-03" db="EMBL/GenBank/DDBJ databases">
        <title>Improved annotation for the trematode Fasciola hepatica.</title>
        <authorList>
            <person name="Choi Y.-J."/>
            <person name="Martin J."/>
            <person name="Mitreva M."/>
        </authorList>
    </citation>
    <scope>NUCLEOTIDE SEQUENCE [LARGE SCALE GENOMIC DNA]</scope>
</reference>
<keyword evidence="7 11" id="KW-1133">Transmembrane helix</keyword>
<evidence type="ECO:0000256" key="6">
    <source>
        <dbReference type="ARBA" id="ARBA00022824"/>
    </source>
</evidence>
<evidence type="ECO:0000313" key="12">
    <source>
        <dbReference type="EMBL" id="THD29067.1"/>
    </source>
</evidence>
<keyword evidence="13" id="KW-1185">Reference proteome</keyword>
<dbReference type="PANTHER" id="PTHR21072:SF13">
    <property type="entry name" value="GPI TRANSAMIDASE COMPONENT PIG-S"/>
    <property type="match status" value="1"/>
</dbReference>
<accession>A0A4E0S0P1</accession>
<dbReference type="PANTHER" id="PTHR21072">
    <property type="entry name" value="GPI TRANSAMIDASE COMPONENT PIG-S"/>
    <property type="match status" value="1"/>
</dbReference>
<comment type="caution">
    <text evidence="12">The sequence shown here is derived from an EMBL/GenBank/DDBJ whole genome shotgun (WGS) entry which is preliminary data.</text>
</comment>
<feature type="compositionally biased region" description="Basic and acidic residues" evidence="10">
    <location>
        <begin position="1"/>
        <end position="18"/>
    </location>
</feature>
<dbReference type="UniPathway" id="UPA00196"/>
<evidence type="ECO:0000256" key="5">
    <source>
        <dbReference type="ARBA" id="ARBA00022692"/>
    </source>
</evidence>
<dbReference type="GO" id="GO:0042765">
    <property type="term" value="C:GPI-anchor transamidase complex"/>
    <property type="evidence" value="ECO:0007669"/>
    <property type="project" value="InterPro"/>
</dbReference>
<keyword evidence="5 11" id="KW-0812">Transmembrane</keyword>
<dbReference type="GO" id="GO:0006506">
    <property type="term" value="P:GPI anchor biosynthetic process"/>
    <property type="evidence" value="ECO:0007669"/>
    <property type="project" value="UniProtKB-UniPathway"/>
</dbReference>
<dbReference type="Pfam" id="PF10510">
    <property type="entry name" value="PIG-S"/>
    <property type="match status" value="1"/>
</dbReference>
<feature type="region of interest" description="Disordered" evidence="10">
    <location>
        <begin position="1"/>
        <end position="30"/>
    </location>
</feature>
<keyword evidence="4" id="KW-0337">GPI-anchor biosynthesis</keyword>
<comment type="subcellular location">
    <subcellularLocation>
        <location evidence="1">Endoplasmic reticulum membrane</location>
        <topology evidence="1">Multi-pass membrane protein</topology>
    </subcellularLocation>
</comment>
<evidence type="ECO:0000256" key="3">
    <source>
        <dbReference type="ARBA" id="ARBA00005316"/>
    </source>
</evidence>
<keyword evidence="9" id="KW-0325">Glycoprotein</keyword>
<evidence type="ECO:0000256" key="9">
    <source>
        <dbReference type="ARBA" id="ARBA00023180"/>
    </source>
</evidence>
<sequence>MLIRHEMDQMDTKNDVHPSAESPSSKELSSTIEVDREDLTRFQTTPEGNSRSVVVSIFFLVVALFVGVPVWLKTTATYQAPLPFWDIKALCSRSIQVTIPVKLISFTDALSDSDLSIMKSDLATSDDTSLRCGTSPASKYSRKLNVSCAVHVRSVSVDDQNTVRKTSTQSSSLEDFLIRLENLFPSYLLNEAGSHDCTATDCQSTASSIYTIAILPDTVHALLVKHSQTASIVPPDPTMPVAIIYKKANTNNLIHIVLPPSQSSDHRHQLTSYLARLLNTVLLSMNELEHLVHSSSNMSQVEPVADRELVASITQALTRQLPPSNAYDITVTVVTNADEARENATKSPTATWHEQTLRDPTIWLENHVQPAFESWLPHVRVQFFSQRLHAVDIEQLVPSRISADRKYRYYTPDDLSTLVNHLESYLGAPQAASAATRDLAGTKPGLHLILSLAMPVSTNSAGSLICPQPLRFHLTSRWSPFTVTNVAVVPQWGGLFAIDAPAPCSSDQSPTTGLQSTMLARHLVAVIQSLLGLPPDRQSQLPNLIELYMTDEKDAFRGHTVLHSRLDGWFLRRTIESLLSIKLTMTSLVDLLSRFPNMVINDHVANEVRRSTEVWARTLNALANLHAGLNHTEPDLGEVFDSAQDALESVNSAFFDHSLLGRLYFQEDQKYGIYVPLFLPVGFGILSSTKAAFRILFARES</sequence>
<evidence type="ECO:0000256" key="10">
    <source>
        <dbReference type="SAM" id="MobiDB-lite"/>
    </source>
</evidence>
<evidence type="ECO:0000313" key="13">
    <source>
        <dbReference type="Proteomes" id="UP000230066"/>
    </source>
</evidence>
<dbReference type="EMBL" id="JXXN02000013">
    <property type="protein sequence ID" value="THD29067.1"/>
    <property type="molecule type" value="Genomic_DNA"/>
</dbReference>
<keyword evidence="8 11" id="KW-0472">Membrane</keyword>
<protein>
    <submittedName>
        <fullName evidence="12">Phosphatidylinositol glycan class S</fullName>
    </submittedName>
</protein>
<evidence type="ECO:0000256" key="11">
    <source>
        <dbReference type="SAM" id="Phobius"/>
    </source>
</evidence>
<proteinExistence type="inferred from homology"/>
<evidence type="ECO:0000256" key="7">
    <source>
        <dbReference type="ARBA" id="ARBA00022989"/>
    </source>
</evidence>
<evidence type="ECO:0000256" key="2">
    <source>
        <dbReference type="ARBA" id="ARBA00004687"/>
    </source>
</evidence>
<gene>
    <name evidence="12" type="ORF">D915_000074</name>
</gene>
<dbReference type="Proteomes" id="UP000230066">
    <property type="component" value="Unassembled WGS sequence"/>
</dbReference>
<evidence type="ECO:0000256" key="1">
    <source>
        <dbReference type="ARBA" id="ARBA00004477"/>
    </source>
</evidence>
<feature type="transmembrane region" description="Helical" evidence="11">
    <location>
        <begin position="53"/>
        <end position="72"/>
    </location>
</feature>
<evidence type="ECO:0000256" key="4">
    <source>
        <dbReference type="ARBA" id="ARBA00022502"/>
    </source>
</evidence>
<keyword evidence="6" id="KW-0256">Endoplasmic reticulum</keyword>
<feature type="compositionally biased region" description="Low complexity" evidence="10">
    <location>
        <begin position="19"/>
        <end position="30"/>
    </location>
</feature>
<comment type="pathway">
    <text evidence="2">Glycolipid biosynthesis; glycosylphosphatidylinositol-anchor biosynthesis.</text>
</comment>
<dbReference type="AlphaFoldDB" id="A0A4E0S0P1"/>
<dbReference type="InterPro" id="IPR019540">
    <property type="entry name" value="PtdIno-glycan_biosynth_class_S"/>
</dbReference>
<comment type="similarity">
    <text evidence="3">Belongs to the PIGS family.</text>
</comment>